<accession>A0A0W0YTT5</accession>
<comment type="caution">
    <text evidence="1">The sequence shown here is derived from an EMBL/GenBank/DDBJ whole genome shotgun (WGS) entry which is preliminary data.</text>
</comment>
<dbReference type="STRING" id="1122169.Lsha_1705"/>
<sequence length="187" mass="21700">MENSRNCLVLHPQMLEVLFAHKSKVSNVFRDILGIHEINHISITRINKNNELLVLSSTPALEFNLFNGSLWHYDQSYSPRWFHLKAQAYWQTLYSQTRYDELYYLKQIKHGLPLGISLAAQIDDAFVIYSLASQKNCASTRELFATRQEDFYKIGQYCSNMLSSIFNSYDSSASNPLSRQAHYETSK</sequence>
<dbReference type="OrthoDB" id="5635939at2"/>
<evidence type="ECO:0000313" key="1">
    <source>
        <dbReference type="EMBL" id="KTD59955.1"/>
    </source>
</evidence>
<keyword evidence="2" id="KW-1185">Reference proteome</keyword>
<gene>
    <name evidence="1" type="ORF">Lsha_1705</name>
</gene>
<dbReference type="RefSeq" id="WP_026253821.1">
    <property type="nucleotide sequence ID" value="NZ_KB892382.1"/>
</dbReference>
<evidence type="ECO:0000313" key="2">
    <source>
        <dbReference type="Proteomes" id="UP000054600"/>
    </source>
</evidence>
<dbReference type="eggNOG" id="ENOG5032FJ5">
    <property type="taxonomic scope" value="Bacteria"/>
</dbReference>
<name>A0A0W0YTT5_9GAMM</name>
<dbReference type="AlphaFoldDB" id="A0A0W0YTT5"/>
<dbReference type="Proteomes" id="UP000054600">
    <property type="component" value="Unassembled WGS sequence"/>
</dbReference>
<dbReference type="PATRIC" id="fig|1122169.6.peg.1959"/>
<dbReference type="EMBL" id="LNYW01000046">
    <property type="protein sequence ID" value="KTD59955.1"/>
    <property type="molecule type" value="Genomic_DNA"/>
</dbReference>
<reference evidence="1 2" key="1">
    <citation type="submission" date="2015-11" db="EMBL/GenBank/DDBJ databases">
        <title>Genomic analysis of 38 Legionella species identifies large and diverse effector repertoires.</title>
        <authorList>
            <person name="Burstein D."/>
            <person name="Amaro F."/>
            <person name="Zusman T."/>
            <person name="Lifshitz Z."/>
            <person name="Cohen O."/>
            <person name="Gilbert J.A."/>
            <person name="Pupko T."/>
            <person name="Shuman H.A."/>
            <person name="Segal G."/>
        </authorList>
    </citation>
    <scope>NUCLEOTIDE SEQUENCE [LARGE SCALE GENOMIC DNA]</scope>
    <source>
        <strain evidence="1 2">ATCC 49655</strain>
    </source>
</reference>
<protein>
    <submittedName>
        <fullName evidence="1">Putative FlgJ-like protein</fullName>
    </submittedName>
</protein>
<proteinExistence type="predicted"/>
<organism evidence="1 2">
    <name type="scientific">Legionella shakespearei DSM 23087</name>
    <dbReference type="NCBI Taxonomy" id="1122169"/>
    <lineage>
        <taxon>Bacteria</taxon>
        <taxon>Pseudomonadati</taxon>
        <taxon>Pseudomonadota</taxon>
        <taxon>Gammaproteobacteria</taxon>
        <taxon>Legionellales</taxon>
        <taxon>Legionellaceae</taxon>
        <taxon>Legionella</taxon>
    </lineage>
</organism>